<sequence>MEAVLPLLPAVLVLASLREQLKHAFCTTLLPTSLPTSSSTSAPTLSPQVASVAPSPISRITPPLITSTPSSTAGSSLGTLPHPPSSSISAPAALYNSMYMLQSVAQGSSSMPQSALGGFASGQRSGIANLVSQRLNSSCSNQAQRDHANAVLLQKRSKATSKPSLTGTYCEPQVEDCIDTAALPTGKSTLVINLSLQGRLSFPGRGTRIDLTYFDNLAVKDRHQDPTSIRTSVAEFGLGTEILKQEHKCLSIRTYATFREDHDALLPEGYQNLFLEEGPDGQSVDVLCDEQGCVLIDENLIDENNVMAHYFTIYPMISYLFATAQDQDNECMVQQALISPNLPAAQPLSANASNSVTSTSMLTTSGQSNHHRHATPLDTETLGCVASLSYGVGILWSTPWTPPTQRHSTFYNFNRTDTFYAENKNAYLQTNGEEIDAPSLHLAAPNVQLLTNLFIAEQYMDEPAQWFAPSTDLGSLIALNLIYGFPPIPLNPLLLEYLLNEGDINSLSKDKVLKYFPDLANLLLAWVDMSHTNSLDGNLFSPHFATYHNLQILTLSQRDVETHHVMAFRMLHNSIIGKLGIDCQELQAFLKGFQLPVPGGLTFPEIARSYLYGSRAFIAKAYNFIETFEDLSLNLEISFDHLNPADESHLINALDSAPQPYTQKTFEFILKDFLEATGIPCPTLFHSQVKGRISPIVPLSEAETLTFHLCLFTWAIGGAPFLRAGTQTTMEFCTQLPFHSYSV</sequence>
<dbReference type="EMBL" id="ML769724">
    <property type="protein sequence ID" value="KAE9388836.1"/>
    <property type="molecule type" value="Genomic_DNA"/>
</dbReference>
<feature type="region of interest" description="Disordered" evidence="1">
    <location>
        <begin position="34"/>
        <end position="84"/>
    </location>
</feature>
<dbReference type="AlphaFoldDB" id="A0A6A4GTS4"/>
<accession>A0A6A4GTS4</accession>
<organism evidence="2 3">
    <name type="scientific">Gymnopus androsaceus JB14</name>
    <dbReference type="NCBI Taxonomy" id="1447944"/>
    <lineage>
        <taxon>Eukaryota</taxon>
        <taxon>Fungi</taxon>
        <taxon>Dikarya</taxon>
        <taxon>Basidiomycota</taxon>
        <taxon>Agaricomycotina</taxon>
        <taxon>Agaricomycetes</taxon>
        <taxon>Agaricomycetidae</taxon>
        <taxon>Agaricales</taxon>
        <taxon>Marasmiineae</taxon>
        <taxon>Omphalotaceae</taxon>
        <taxon>Gymnopus</taxon>
    </lineage>
</organism>
<evidence type="ECO:0000313" key="3">
    <source>
        <dbReference type="Proteomes" id="UP000799118"/>
    </source>
</evidence>
<feature type="compositionally biased region" description="Low complexity" evidence="1">
    <location>
        <begin position="54"/>
        <end position="72"/>
    </location>
</feature>
<feature type="compositionally biased region" description="Low complexity" evidence="1">
    <location>
        <begin position="34"/>
        <end position="47"/>
    </location>
</feature>
<name>A0A6A4GTS4_9AGAR</name>
<dbReference type="OrthoDB" id="3005475at2759"/>
<proteinExistence type="predicted"/>
<reference evidence="2" key="1">
    <citation type="journal article" date="2019" name="Environ. Microbiol.">
        <title>Fungal ecological strategies reflected in gene transcription - a case study of two litter decomposers.</title>
        <authorList>
            <person name="Barbi F."/>
            <person name="Kohler A."/>
            <person name="Barry K."/>
            <person name="Baskaran P."/>
            <person name="Daum C."/>
            <person name="Fauchery L."/>
            <person name="Ihrmark K."/>
            <person name="Kuo A."/>
            <person name="LaButti K."/>
            <person name="Lipzen A."/>
            <person name="Morin E."/>
            <person name="Grigoriev I.V."/>
            <person name="Henrissat B."/>
            <person name="Lindahl B."/>
            <person name="Martin F."/>
        </authorList>
    </citation>
    <scope>NUCLEOTIDE SEQUENCE</scope>
    <source>
        <strain evidence="2">JB14</strain>
    </source>
</reference>
<protein>
    <submittedName>
        <fullName evidence="2">Uncharacterized protein</fullName>
    </submittedName>
</protein>
<evidence type="ECO:0000256" key="1">
    <source>
        <dbReference type="SAM" id="MobiDB-lite"/>
    </source>
</evidence>
<keyword evidence="3" id="KW-1185">Reference proteome</keyword>
<gene>
    <name evidence="2" type="ORF">BT96DRAFT_1003817</name>
</gene>
<dbReference type="Proteomes" id="UP000799118">
    <property type="component" value="Unassembled WGS sequence"/>
</dbReference>
<evidence type="ECO:0000313" key="2">
    <source>
        <dbReference type="EMBL" id="KAE9388836.1"/>
    </source>
</evidence>